<dbReference type="EMBL" id="CP002879">
    <property type="protein sequence ID" value="AEI82414.1"/>
    <property type="molecule type" value="Genomic_DNA"/>
</dbReference>
<dbReference type="GO" id="GO:0006355">
    <property type="term" value="P:regulation of DNA-templated transcription"/>
    <property type="evidence" value="ECO:0007669"/>
    <property type="project" value="TreeGrafter"/>
</dbReference>
<keyword evidence="2" id="KW-0614">Plasmid</keyword>
<dbReference type="CDD" id="cd08421">
    <property type="entry name" value="PBP2_LTTR_like_1"/>
    <property type="match status" value="1"/>
</dbReference>
<protein>
    <submittedName>
        <fullName evidence="2">Transcriptional regulator LysR family</fullName>
    </submittedName>
</protein>
<dbReference type="SUPFAM" id="SSF53850">
    <property type="entry name" value="Periplasmic binding protein-like II"/>
    <property type="match status" value="1"/>
</dbReference>
<reference evidence="2 3" key="1">
    <citation type="journal article" date="2011" name="J. Bacteriol.">
        <title>Complete genome sequence of the type strain Cupriavidus necator N-1.</title>
        <authorList>
            <person name="Poehlein A."/>
            <person name="Kusian B."/>
            <person name="Friedrich B."/>
            <person name="Daniel R."/>
            <person name="Bowien B."/>
        </authorList>
    </citation>
    <scope>NUCLEOTIDE SEQUENCE [LARGE SCALE GENOMIC DNA]</scope>
    <source>
        <strain evidence="3">ATCC 43291 / DSM 13513 / CCUG 52238 / LMG 8453 / N-1</strain>
        <plasmid evidence="2 3">pBB1</plasmid>
    </source>
</reference>
<dbReference type="HOGENOM" id="CLU_039613_6_0_4"/>
<dbReference type="InterPro" id="IPR050950">
    <property type="entry name" value="HTH-type_LysR_regulators"/>
</dbReference>
<gene>
    <name evidence="2" type="ordered locus">CNE_BB1p10030</name>
</gene>
<dbReference type="PANTHER" id="PTHR30419:SF2">
    <property type="entry name" value="LYSR FAMILY TRANSCRIPTIONAL REGULATOR"/>
    <property type="match status" value="1"/>
</dbReference>
<evidence type="ECO:0000313" key="3">
    <source>
        <dbReference type="Proteomes" id="UP000006798"/>
    </source>
</evidence>
<sequence>MLTSAGHELVRHAKSVLETVNEMSSAMSDFAVGVRGHVRVWANTSAVVQFLPNDLAAFLEREPLIRISLEEKLSYEVVEAVMRGVADIGVFADNVHAPGIQKFAYRKDVLVVLVPADHPLADRAEVQFADTLDFDFVGLNQGSSLLNRMTEAAAALERILKLRIQVTSFDGICRMIEAGHGIGLLPAGAVREEILVAGLRAVRLADPWAVRSLWLGVRDLHALQPEANKLLQHLSGIELNAKTPQ</sequence>
<dbReference type="PANTHER" id="PTHR30419">
    <property type="entry name" value="HTH-TYPE TRANSCRIPTIONAL REGULATOR YBHD"/>
    <property type="match status" value="1"/>
</dbReference>
<name>F8GUL0_CUPNN</name>
<accession>F8GUL0</accession>
<dbReference type="Gene3D" id="3.40.190.290">
    <property type="match status" value="1"/>
</dbReference>
<feature type="domain" description="LysR substrate-binding" evidence="1">
    <location>
        <begin position="33"/>
        <end position="234"/>
    </location>
</feature>
<evidence type="ECO:0000313" key="2">
    <source>
        <dbReference type="EMBL" id="AEI82414.1"/>
    </source>
</evidence>
<proteinExistence type="predicted"/>
<dbReference type="Proteomes" id="UP000006798">
    <property type="component" value="Plasmid pBB1"/>
</dbReference>
<geneLocation type="plasmid" evidence="2 3">
    <name>pBB1</name>
</geneLocation>
<dbReference type="AlphaFoldDB" id="F8GUL0"/>
<dbReference type="KEGG" id="cnc:CNE_BB1p10030"/>
<evidence type="ECO:0000259" key="1">
    <source>
        <dbReference type="Pfam" id="PF03466"/>
    </source>
</evidence>
<dbReference type="InterPro" id="IPR005119">
    <property type="entry name" value="LysR_subst-bd"/>
</dbReference>
<organism evidence="2 3">
    <name type="scientific">Cupriavidus necator (strain ATCC 43291 / DSM 13513 / CCUG 52238 / LMG 8453 / N-1)</name>
    <name type="common">Ralstonia eutropha</name>
    <dbReference type="NCBI Taxonomy" id="1042878"/>
    <lineage>
        <taxon>Bacteria</taxon>
        <taxon>Pseudomonadati</taxon>
        <taxon>Pseudomonadota</taxon>
        <taxon>Betaproteobacteria</taxon>
        <taxon>Burkholderiales</taxon>
        <taxon>Burkholderiaceae</taxon>
        <taxon>Cupriavidus</taxon>
    </lineage>
</organism>
<dbReference type="Pfam" id="PF03466">
    <property type="entry name" value="LysR_substrate"/>
    <property type="match status" value="1"/>
</dbReference>
<dbReference type="GO" id="GO:0005829">
    <property type="term" value="C:cytosol"/>
    <property type="evidence" value="ECO:0007669"/>
    <property type="project" value="TreeGrafter"/>
</dbReference>